<protein>
    <submittedName>
        <fullName evidence="1">Integral membrane protein</fullName>
    </submittedName>
</protein>
<dbReference type="Proteomes" id="UP000295781">
    <property type="component" value="Chromosome"/>
</dbReference>
<dbReference type="EMBL" id="CP012670">
    <property type="protein sequence ID" value="AUX22666.1"/>
    <property type="molecule type" value="Genomic_DNA"/>
</dbReference>
<dbReference type="AlphaFoldDB" id="A0A4P2Q181"/>
<reference evidence="1 2" key="1">
    <citation type="submission" date="2015-09" db="EMBL/GenBank/DDBJ databases">
        <title>Sorangium comparison.</title>
        <authorList>
            <person name="Zaburannyi N."/>
            <person name="Bunk B."/>
            <person name="Overmann J."/>
            <person name="Mueller R."/>
        </authorList>
    </citation>
    <scope>NUCLEOTIDE SEQUENCE [LARGE SCALE GENOMIC DNA]</scope>
    <source>
        <strain evidence="1 2">So ceGT47</strain>
    </source>
</reference>
<evidence type="ECO:0000313" key="1">
    <source>
        <dbReference type="EMBL" id="AUX22666.1"/>
    </source>
</evidence>
<evidence type="ECO:0000313" key="2">
    <source>
        <dbReference type="Proteomes" id="UP000295781"/>
    </source>
</evidence>
<dbReference type="OrthoDB" id="5520533at2"/>
<sequence>MRTSQMGRIGSSTAKGRGVVQGLSGLLGLGLCLGISSAAAGGAPQAISPRRAPQARAVTQQAATAYVANRAKRRMTIAGTATLGGFWAASAASAALLALDRPQTVRQAHCTKVACFLLPRRERRSANPATLLIPVAGPWIHLSTSRPSAASAVKLSILGAGQAVGLGMLIGGIAMPAQVRVPVKRGQVIQVGAVPLVGPDGVGISIQGSM</sequence>
<organism evidence="1 2">
    <name type="scientific">Sorangium cellulosum</name>
    <name type="common">Polyangium cellulosum</name>
    <dbReference type="NCBI Taxonomy" id="56"/>
    <lineage>
        <taxon>Bacteria</taxon>
        <taxon>Pseudomonadati</taxon>
        <taxon>Myxococcota</taxon>
        <taxon>Polyangia</taxon>
        <taxon>Polyangiales</taxon>
        <taxon>Polyangiaceae</taxon>
        <taxon>Sorangium</taxon>
    </lineage>
</organism>
<name>A0A4P2Q181_SORCE</name>
<proteinExistence type="predicted"/>
<gene>
    <name evidence="1" type="ORF">SOCEGT47_031700</name>
</gene>
<accession>A0A4P2Q181</accession>